<protein>
    <submittedName>
        <fullName evidence="2">Uncharacterized protein</fullName>
    </submittedName>
</protein>
<proteinExistence type="predicted"/>
<evidence type="ECO:0000313" key="2">
    <source>
        <dbReference type="EMBL" id="KAL0952824.1"/>
    </source>
</evidence>
<feature type="region of interest" description="Disordered" evidence="1">
    <location>
        <begin position="738"/>
        <end position="765"/>
    </location>
</feature>
<dbReference type="EMBL" id="JASNQZ010000010">
    <property type="protein sequence ID" value="KAL0952824.1"/>
    <property type="molecule type" value="Genomic_DNA"/>
</dbReference>
<reference evidence="3" key="1">
    <citation type="submission" date="2024-06" db="EMBL/GenBank/DDBJ databases">
        <title>Multi-omics analyses provide insights into the biosynthesis of the anticancer antibiotic pleurotin in Hohenbuehelia grisea.</title>
        <authorList>
            <person name="Weaver J.A."/>
            <person name="Alberti F."/>
        </authorList>
    </citation>
    <scope>NUCLEOTIDE SEQUENCE [LARGE SCALE GENOMIC DNA]</scope>
    <source>
        <strain evidence="3">T-177</strain>
    </source>
</reference>
<gene>
    <name evidence="2" type="ORF">HGRIS_007049</name>
</gene>
<feature type="compositionally biased region" description="Acidic residues" evidence="1">
    <location>
        <begin position="740"/>
        <end position="765"/>
    </location>
</feature>
<accession>A0ABR3JB01</accession>
<dbReference type="Proteomes" id="UP001556367">
    <property type="component" value="Unassembled WGS sequence"/>
</dbReference>
<evidence type="ECO:0000256" key="1">
    <source>
        <dbReference type="SAM" id="MobiDB-lite"/>
    </source>
</evidence>
<sequence length="765" mass="86918">MSFTNARNFTIHGSTFSNVAGDQIVTNVTHIHQYRVAQVAHANMPRGSRGDVDVDNDEYTLPMPTTPPYCTFLSTIADIQHALAPVNDIMSDNRLFSILLADLERLRHSAAFAGAIVEFLDNVCPKFMLVSAKKHVERYHVVLRDFHRDIIRIRQGLRSSLIEPFWWRILRAATTPNIHKLISAMISEIDGFQKPILQFLAVYKEYFMTINFLDWEPEKKRSAWSKFQAAHNSSLGSLKDVALDFVTVLNIDNTTLSVPTLWCSSWEDLHKLYLVINWQITKDRSQSLVFSKVVLFNVGPDSSHISQLTNGSALKLALLINHPVVFFEDNINICPNCRKLLPSREQSRMSLFQCLHCGFEYSVQRFGGSRETNRIFGILGSCYSEIDRTNAYRVKDPIPRSRSPSCFTHVESWSQIAAAQVILDIRGNPDHVLDLIQNLAQRESPLRGCAVHLVHEDLKFTWPINIIVPDQESGSAWLNNPRTFTAGRIELPNLTIFGVSSPSGRHEDLNHLLDSLSLPSLQYFEVEIDLFLLLHPQDIIPSVFESIRSFLSLTRALRRLHITIVPYYHHHFVSSTLESFLISVLPQLTAIEQLDITTRPQEMLPIPIIDTCTLHHYNKSIRHPDTDLLTATSEKVRREYPEPWAVSYVTEIDPDATYYIHVRHTADLFFDKLPDDFSFADDSYDFFEEFLLSNPFPSTEPDLCDDPRESVHGGPVKTNLTTGDENGASVAAVYVPSMDTDSDDSCSLEEYESCEEFDGDGADED</sequence>
<organism evidence="2 3">
    <name type="scientific">Hohenbuehelia grisea</name>
    <dbReference type="NCBI Taxonomy" id="104357"/>
    <lineage>
        <taxon>Eukaryota</taxon>
        <taxon>Fungi</taxon>
        <taxon>Dikarya</taxon>
        <taxon>Basidiomycota</taxon>
        <taxon>Agaricomycotina</taxon>
        <taxon>Agaricomycetes</taxon>
        <taxon>Agaricomycetidae</taxon>
        <taxon>Agaricales</taxon>
        <taxon>Pleurotineae</taxon>
        <taxon>Pleurotaceae</taxon>
        <taxon>Hohenbuehelia</taxon>
    </lineage>
</organism>
<keyword evidence="3" id="KW-1185">Reference proteome</keyword>
<evidence type="ECO:0000313" key="3">
    <source>
        <dbReference type="Proteomes" id="UP001556367"/>
    </source>
</evidence>
<name>A0ABR3JB01_9AGAR</name>
<comment type="caution">
    <text evidence="2">The sequence shown here is derived from an EMBL/GenBank/DDBJ whole genome shotgun (WGS) entry which is preliminary data.</text>
</comment>